<dbReference type="Proteomes" id="UP000597762">
    <property type="component" value="Unassembled WGS sequence"/>
</dbReference>
<sequence>MHMIASGETVSLLMIQAESKEKAKYKGPVDCIRQLYKEGGIRWIYKGTAATFLRDIHGSGVYFATYEVLQRSLTPEGESRNDLSPLRTLVAGGVAGLANWIVAIPPDFFSMLFSFFSCFFLFHASFLFFLCFFIFNAYFFLSFSCLFFFLFSCFFLFHAFFLSFSCLFLMHLSYFLYFFHFYLLTFAPMKGESQKIAHVVQRLLKKEGFKALYIGSTPLLMRAFIGNAACLLSYEATIRILNYFVPNL</sequence>
<feature type="repeat" description="Solcar" evidence="9">
    <location>
        <begin position="172"/>
        <end position="240"/>
    </location>
</feature>
<organism evidence="12 13">
    <name type="scientific">Acanthosepion pharaonis</name>
    <name type="common">Pharaoh cuttlefish</name>
    <name type="synonym">Sepia pharaonis</name>
    <dbReference type="NCBI Taxonomy" id="158019"/>
    <lineage>
        <taxon>Eukaryota</taxon>
        <taxon>Metazoa</taxon>
        <taxon>Spiralia</taxon>
        <taxon>Lophotrochozoa</taxon>
        <taxon>Mollusca</taxon>
        <taxon>Cephalopoda</taxon>
        <taxon>Coleoidea</taxon>
        <taxon>Decapodiformes</taxon>
        <taxon>Sepiida</taxon>
        <taxon>Sepiina</taxon>
        <taxon>Sepiidae</taxon>
        <taxon>Acanthosepion</taxon>
    </lineage>
</organism>
<comment type="subcellular location">
    <subcellularLocation>
        <location evidence="1">Mitochondrion membrane</location>
        <topology evidence="1">Multi-pass membrane protein</topology>
    </subcellularLocation>
</comment>
<dbReference type="InterPro" id="IPR023395">
    <property type="entry name" value="MCP_dom_sf"/>
</dbReference>
<keyword evidence="3 10" id="KW-0813">Transport</keyword>
<dbReference type="PROSITE" id="PS50920">
    <property type="entry name" value="SOLCAR"/>
    <property type="match status" value="2"/>
</dbReference>
<name>A0A812CHE1_ACAPH</name>
<dbReference type="OrthoDB" id="14252at2759"/>
<evidence type="ECO:0000256" key="4">
    <source>
        <dbReference type="ARBA" id="ARBA00022692"/>
    </source>
</evidence>
<evidence type="ECO:0000313" key="13">
    <source>
        <dbReference type="Proteomes" id="UP000597762"/>
    </source>
</evidence>
<dbReference type="SUPFAM" id="SSF103506">
    <property type="entry name" value="Mitochondrial carrier"/>
    <property type="match status" value="2"/>
</dbReference>
<comment type="caution">
    <text evidence="12">The sequence shown here is derived from an EMBL/GenBank/DDBJ whole genome shotgun (WGS) entry which is preliminary data.</text>
</comment>
<evidence type="ECO:0000256" key="6">
    <source>
        <dbReference type="ARBA" id="ARBA00022989"/>
    </source>
</evidence>
<evidence type="ECO:0000313" key="12">
    <source>
        <dbReference type="EMBL" id="CAE1264460.1"/>
    </source>
</evidence>
<feature type="transmembrane region" description="Helical" evidence="11">
    <location>
        <begin position="137"/>
        <end position="161"/>
    </location>
</feature>
<dbReference type="PANTHER" id="PTHR45624:SF4">
    <property type="entry name" value="CONGESTED-LIKE TRACHEA PROTEIN-RELATED"/>
    <property type="match status" value="1"/>
</dbReference>
<keyword evidence="5" id="KW-0677">Repeat</keyword>
<reference evidence="12" key="1">
    <citation type="submission" date="2021-01" db="EMBL/GenBank/DDBJ databases">
        <authorList>
            <person name="Li R."/>
            <person name="Bekaert M."/>
        </authorList>
    </citation>
    <scope>NUCLEOTIDE SEQUENCE</scope>
    <source>
        <strain evidence="12">Farmed</strain>
    </source>
</reference>
<feature type="repeat" description="Solcar" evidence="9">
    <location>
        <begin position="1"/>
        <end position="72"/>
    </location>
</feature>
<evidence type="ECO:0000256" key="9">
    <source>
        <dbReference type="PROSITE-ProRule" id="PRU00282"/>
    </source>
</evidence>
<evidence type="ECO:0000256" key="3">
    <source>
        <dbReference type="ARBA" id="ARBA00022448"/>
    </source>
</evidence>
<evidence type="ECO:0000256" key="10">
    <source>
        <dbReference type="RuleBase" id="RU000488"/>
    </source>
</evidence>
<feature type="transmembrane region" description="Helical" evidence="11">
    <location>
        <begin position="108"/>
        <end position="130"/>
    </location>
</feature>
<evidence type="ECO:0000256" key="5">
    <source>
        <dbReference type="ARBA" id="ARBA00022737"/>
    </source>
</evidence>
<evidence type="ECO:0000256" key="1">
    <source>
        <dbReference type="ARBA" id="ARBA00004225"/>
    </source>
</evidence>
<keyword evidence="7" id="KW-0496">Mitochondrion</keyword>
<dbReference type="Pfam" id="PF00153">
    <property type="entry name" value="Mito_carr"/>
    <property type="match status" value="2"/>
</dbReference>
<feature type="transmembrane region" description="Helical" evidence="11">
    <location>
        <begin position="167"/>
        <end position="187"/>
    </location>
</feature>
<dbReference type="InterPro" id="IPR018108">
    <property type="entry name" value="MCP_transmembrane"/>
</dbReference>
<proteinExistence type="inferred from homology"/>
<dbReference type="InterPro" id="IPR050567">
    <property type="entry name" value="Mitochondrial_Carrier"/>
</dbReference>
<evidence type="ECO:0000256" key="7">
    <source>
        <dbReference type="ARBA" id="ARBA00023128"/>
    </source>
</evidence>
<dbReference type="EMBL" id="CAHIKZ030001447">
    <property type="protein sequence ID" value="CAE1264460.1"/>
    <property type="molecule type" value="Genomic_DNA"/>
</dbReference>
<dbReference type="GO" id="GO:0006839">
    <property type="term" value="P:mitochondrial transport"/>
    <property type="evidence" value="ECO:0007669"/>
    <property type="project" value="TreeGrafter"/>
</dbReference>
<dbReference type="GO" id="GO:0031966">
    <property type="term" value="C:mitochondrial membrane"/>
    <property type="evidence" value="ECO:0007669"/>
    <property type="project" value="UniProtKB-SubCell"/>
</dbReference>
<dbReference type="GO" id="GO:1902603">
    <property type="term" value="P:carnitine transmembrane transport"/>
    <property type="evidence" value="ECO:0007669"/>
    <property type="project" value="TreeGrafter"/>
</dbReference>
<comment type="similarity">
    <text evidence="2 10">Belongs to the mitochondrial carrier (TC 2.A.29) family.</text>
</comment>
<dbReference type="PANTHER" id="PTHR45624">
    <property type="entry name" value="MITOCHONDRIAL BASIC AMINO ACIDS TRANSPORTER-RELATED"/>
    <property type="match status" value="1"/>
</dbReference>
<dbReference type="Gene3D" id="1.50.40.10">
    <property type="entry name" value="Mitochondrial carrier domain"/>
    <property type="match status" value="1"/>
</dbReference>
<keyword evidence="6 11" id="KW-1133">Transmembrane helix</keyword>
<dbReference type="GO" id="GO:0015227">
    <property type="term" value="F:O-acyl-L-carnitine transmembrane transporter activity"/>
    <property type="evidence" value="ECO:0007669"/>
    <property type="project" value="TreeGrafter"/>
</dbReference>
<evidence type="ECO:0000256" key="8">
    <source>
        <dbReference type="ARBA" id="ARBA00023136"/>
    </source>
</evidence>
<keyword evidence="4 9" id="KW-0812">Transmembrane</keyword>
<gene>
    <name evidence="12" type="ORF">SPHA_34263</name>
</gene>
<keyword evidence="13" id="KW-1185">Reference proteome</keyword>
<accession>A0A812CHE1</accession>
<protein>
    <submittedName>
        <fullName evidence="12">SLC25A20_29</fullName>
    </submittedName>
</protein>
<keyword evidence="8 9" id="KW-0472">Membrane</keyword>
<evidence type="ECO:0000256" key="11">
    <source>
        <dbReference type="SAM" id="Phobius"/>
    </source>
</evidence>
<evidence type="ECO:0000256" key="2">
    <source>
        <dbReference type="ARBA" id="ARBA00006375"/>
    </source>
</evidence>
<dbReference type="AlphaFoldDB" id="A0A812CHE1"/>